<evidence type="ECO:0000313" key="2">
    <source>
        <dbReference type="Proteomes" id="UP000266673"/>
    </source>
</evidence>
<evidence type="ECO:0000313" key="1">
    <source>
        <dbReference type="EMBL" id="RIB04734.1"/>
    </source>
</evidence>
<name>A0A397U3H7_9GLOM</name>
<reference evidence="1 2" key="1">
    <citation type="submission" date="2018-06" db="EMBL/GenBank/DDBJ databases">
        <title>Comparative genomics reveals the genomic features of Rhizophagus irregularis, R. cerebriforme, R. diaphanum and Gigaspora rosea, and their symbiotic lifestyle signature.</title>
        <authorList>
            <person name="Morin E."/>
            <person name="San Clemente H."/>
            <person name="Chen E.C.H."/>
            <person name="De La Providencia I."/>
            <person name="Hainaut M."/>
            <person name="Kuo A."/>
            <person name="Kohler A."/>
            <person name="Murat C."/>
            <person name="Tang N."/>
            <person name="Roy S."/>
            <person name="Loubradou J."/>
            <person name="Henrissat B."/>
            <person name="Grigoriev I.V."/>
            <person name="Corradi N."/>
            <person name="Roux C."/>
            <person name="Martin F.M."/>
        </authorList>
    </citation>
    <scope>NUCLEOTIDE SEQUENCE [LARGE SCALE GENOMIC DNA]</scope>
    <source>
        <strain evidence="1 2">DAOM 194757</strain>
    </source>
</reference>
<comment type="caution">
    <text evidence="1">The sequence shown here is derived from an EMBL/GenBank/DDBJ whole genome shotgun (WGS) entry which is preliminary data.</text>
</comment>
<accession>A0A397U3H7</accession>
<dbReference type="STRING" id="44941.A0A397U3H7"/>
<sequence length="364" mass="42772">MAHFLFNSVFIETHPELDSLNTSILVLQNIYQSTYSEDIEEDKINLIEEEKEINILANEQLYNIESEIFSKTQTINFYKKYNQKVKTKLIDNDSKNNKILIQQDIKAFCFKFDTFNCCLTWNCTKKINHEIAIKKWKNVQLLSKAKKNTFLLATLNALTRKESAIEHGKNKKYLTNKYRFDEQTINEWKIHKDWANLEREYYRKYILNTKPSISNIFSFLHSGISNIAVICEDAFPHYINYLIKEKEMVGKGADTVISLVHNYFENHGLGEKHLIIHADNFDNLEDLAQVVRNSTTNNYNIPQLVIENNQRKVAIFNWTEFLNNCFDTVPQILKQYHFYFSQDNIGHVIIKSSIDGAEQNINLI</sequence>
<protein>
    <submittedName>
        <fullName evidence="1">Uncharacterized protein</fullName>
    </submittedName>
</protein>
<keyword evidence="2" id="KW-1185">Reference proteome</keyword>
<dbReference type="Proteomes" id="UP000266673">
    <property type="component" value="Unassembled WGS sequence"/>
</dbReference>
<dbReference type="PANTHER" id="PTHR34415:SF1">
    <property type="entry name" value="INTEGRASE CATALYTIC DOMAIN-CONTAINING PROTEIN"/>
    <property type="match status" value="1"/>
</dbReference>
<dbReference type="EMBL" id="QKWP01002118">
    <property type="protein sequence ID" value="RIB04734.1"/>
    <property type="molecule type" value="Genomic_DNA"/>
</dbReference>
<dbReference type="AlphaFoldDB" id="A0A397U3H7"/>
<organism evidence="1 2">
    <name type="scientific">Gigaspora rosea</name>
    <dbReference type="NCBI Taxonomy" id="44941"/>
    <lineage>
        <taxon>Eukaryota</taxon>
        <taxon>Fungi</taxon>
        <taxon>Fungi incertae sedis</taxon>
        <taxon>Mucoromycota</taxon>
        <taxon>Glomeromycotina</taxon>
        <taxon>Glomeromycetes</taxon>
        <taxon>Diversisporales</taxon>
        <taxon>Gigasporaceae</taxon>
        <taxon>Gigaspora</taxon>
    </lineage>
</organism>
<gene>
    <name evidence="1" type="ORF">C2G38_2221540</name>
</gene>
<proteinExistence type="predicted"/>
<dbReference type="PANTHER" id="PTHR34415">
    <property type="entry name" value="INTEGRASE CATALYTIC DOMAIN-CONTAINING PROTEIN"/>
    <property type="match status" value="1"/>
</dbReference>